<dbReference type="AlphaFoldDB" id="A0A0P6Y486"/>
<reference evidence="1 2" key="1">
    <citation type="submission" date="2015-07" db="EMBL/GenBank/DDBJ databases">
        <title>Whole genome sequence of Herpetosiphon geysericola DSM 7119.</title>
        <authorList>
            <person name="Hemp J."/>
            <person name="Ward L.M."/>
            <person name="Pace L.A."/>
            <person name="Fischer W.W."/>
        </authorList>
    </citation>
    <scope>NUCLEOTIDE SEQUENCE [LARGE SCALE GENOMIC DNA]</scope>
    <source>
        <strain evidence="1 2">DSM 7119</strain>
    </source>
</reference>
<protein>
    <recommendedName>
        <fullName evidence="3">NlpC/P60 domain-containing protein</fullName>
    </recommendedName>
</protein>
<proteinExistence type="predicted"/>
<dbReference type="OrthoDB" id="139085at2"/>
<evidence type="ECO:0000313" key="1">
    <source>
        <dbReference type="EMBL" id="KPL86727.1"/>
    </source>
</evidence>
<gene>
    <name evidence="1" type="ORF">SE18_12205</name>
</gene>
<keyword evidence="2" id="KW-1185">Reference proteome</keyword>
<comment type="caution">
    <text evidence="1">The sequence shown here is derived from an EMBL/GenBank/DDBJ whole genome shotgun (WGS) entry which is preliminary data.</text>
</comment>
<sequence length="439" mass="48498">MTSYSITGRVIRAIDLAPLANVSVRFISQAGYLSNIANRSLLPAGQVDWTRSLTGFSGTRWECWEQQINGKVPIAWGDFRDGALIYNPHLNDDGRVFQREKTYLMPEVSPAQEVSWTRKISGFAGTRWDCWVQYIDKRVPISWESFRDNALIHNPQLVADSRLFQTSKTYLIPEVSPVARAACEVKTDAQGNYRFDKIGAGAVGLLEVNVAGYTPVRVPVIVNNTINQPINVRGGGSGVRSAHPSYNALHPKVRAIIDQALLMLGDEKTVYDALPTNLQQMCYGAQFASNPNHQYYKDIVCADLVSICFAAAGFNIKWQSNANPHMAQYYAPGPATLQEISDANDWQPGDVLVFGNNGAAQAGHVSLYVGPFQGTDRSGTNYALSANFDVIEASMNFDLANGQRWGLGNIATTRQQCLQGKRGYQWVKRVRLKEVAALI</sequence>
<evidence type="ECO:0000313" key="2">
    <source>
        <dbReference type="Proteomes" id="UP000050277"/>
    </source>
</evidence>
<name>A0A0P6Y486_9CHLR</name>
<accession>A0A0P6Y486</accession>
<dbReference type="Proteomes" id="UP000050277">
    <property type="component" value="Unassembled WGS sequence"/>
</dbReference>
<dbReference type="STRING" id="70996.SE18_12205"/>
<organism evidence="1 2">
    <name type="scientific">Herpetosiphon geysericola</name>
    <dbReference type="NCBI Taxonomy" id="70996"/>
    <lineage>
        <taxon>Bacteria</taxon>
        <taxon>Bacillati</taxon>
        <taxon>Chloroflexota</taxon>
        <taxon>Chloroflexia</taxon>
        <taxon>Herpetosiphonales</taxon>
        <taxon>Herpetosiphonaceae</taxon>
        <taxon>Herpetosiphon</taxon>
    </lineage>
</organism>
<dbReference type="RefSeq" id="WP_054534734.1">
    <property type="nucleotide sequence ID" value="NZ_LGKP01000021.1"/>
</dbReference>
<dbReference type="EMBL" id="LGKP01000021">
    <property type="protein sequence ID" value="KPL86727.1"/>
    <property type="molecule type" value="Genomic_DNA"/>
</dbReference>
<evidence type="ECO:0008006" key="3">
    <source>
        <dbReference type="Google" id="ProtNLM"/>
    </source>
</evidence>
<dbReference type="Gene3D" id="3.90.1720.10">
    <property type="entry name" value="endopeptidase domain like (from Nostoc punctiforme)"/>
    <property type="match status" value="1"/>
</dbReference>
<dbReference type="InterPro" id="IPR038765">
    <property type="entry name" value="Papain-like_cys_pep_sf"/>
</dbReference>
<dbReference type="SUPFAM" id="SSF54001">
    <property type="entry name" value="Cysteine proteinases"/>
    <property type="match status" value="1"/>
</dbReference>